<evidence type="ECO:0000259" key="2">
    <source>
        <dbReference type="PROSITE" id="PS50948"/>
    </source>
</evidence>
<dbReference type="InterPro" id="IPR003609">
    <property type="entry name" value="Pan_app"/>
</dbReference>
<comment type="caution">
    <text evidence="3">The sequence shown here is derived from an EMBL/GenBank/DDBJ whole genome shotgun (WGS) entry which is preliminary data.</text>
</comment>
<evidence type="ECO:0000313" key="3">
    <source>
        <dbReference type="EMBL" id="KAF7192003.1"/>
    </source>
</evidence>
<sequence>MPSTSIPLPPSSSSAPGIVSATSTSIQSTGTSVSSVITTLSSDLPSTSNTVPILSPSIYGGSIVTTVFGGSTRTFASNGVPTTVVTGGLTTTFTSGGTTTFVTVTAIATATPGAIAEAEIGLCPAYNGKVYQGSGDALLVGCGVIYSGTIISSNTRRAINRRATANDCSVQCMEIADCVAMSFTRNACTLYSMVEGQRTAFLPAFSAVRLVLEASDAGNSSSAQFSGIVTGTSANTNAQITGITQPIITTTQMTTVISVSTSTVVLQIPPSPFTQVIPASTVTVVSSAPGQTTTAVYTSVQPPSTTTVILSTTQLVTYTTTGPISTLISTVVSTLSPAPSTQIITTTRDQSTLFYTTTIVSVLPASTLVSTHLATTTQQGTTAVSTERITLTASASTITNTTTLPVSVFSTVVSTVPAETVVSLQTVTSTISASTLTIESISTVLLTSTAPGQVTTAVYTSLVTESITTTLPASTTTFVVSVTETLHTTAVSTSISIPEASIITTTTQLASTITTTQISTPPSITLTQPTTIYSIVVTSFPVTYTTSYVETSISVSTAPGSTITTTATSLVYSTLVSTQEVTQTTSRVETRTEITTQPTTIVSTQYLPGPSPIPACLSRNNGQTYTASDGSQYMIMCGQSNAGYDLYGVTVSANGYSSCIEKCSAQGTTCNGVTWQPSSSLCTLKKRMVPVSPLQLGSSSDTDSALRLTGPLAASSRSQLVSNGGFDTGDFSSWTLDYYPGVSADVVNNAAVMGMNSGQYAYGFLNQNFGAMAGNNYLISFSPPSVVYSSGTLRSDITQFNMLAECPLGPGWTITLDDIAFYSYPPSPGYDPAPIVSVVLIAGASYSYVNFAFQQYTIPTIQEAQTFTLSADAQVSIAGRTTCTLEIGFEYGFFFGDCIYPAPGRFFCQALSTSQAFLINVRSEPIYDSTSLTVALHCSGSTGSTVALNNLYLTVNT</sequence>
<dbReference type="OrthoDB" id="4388755at2759"/>
<keyword evidence="4" id="KW-1185">Reference proteome</keyword>
<dbReference type="PROSITE" id="PS50948">
    <property type="entry name" value="PAN"/>
    <property type="match status" value="1"/>
</dbReference>
<proteinExistence type="predicted"/>
<dbReference type="AlphaFoldDB" id="A0A8H6RJ14"/>
<feature type="region of interest" description="Disordered" evidence="1">
    <location>
        <begin position="1"/>
        <end position="20"/>
    </location>
</feature>
<dbReference type="EMBL" id="JABCIY010000151">
    <property type="protein sequence ID" value="KAF7192003.1"/>
    <property type="molecule type" value="Genomic_DNA"/>
</dbReference>
<feature type="domain" description="Apple" evidence="2">
    <location>
        <begin position="142"/>
        <end position="215"/>
    </location>
</feature>
<dbReference type="Proteomes" id="UP000660729">
    <property type="component" value="Unassembled WGS sequence"/>
</dbReference>
<evidence type="ECO:0000256" key="1">
    <source>
        <dbReference type="SAM" id="MobiDB-lite"/>
    </source>
</evidence>
<gene>
    <name evidence="3" type="ORF">HII31_06648</name>
</gene>
<evidence type="ECO:0000313" key="4">
    <source>
        <dbReference type="Proteomes" id="UP000660729"/>
    </source>
</evidence>
<accession>A0A8H6RJ14</accession>
<reference evidence="3" key="1">
    <citation type="submission" date="2020-04" db="EMBL/GenBank/DDBJ databases">
        <title>Draft genome resource of the tomato pathogen Pseudocercospora fuligena.</title>
        <authorList>
            <person name="Zaccaron A."/>
        </authorList>
    </citation>
    <scope>NUCLEOTIDE SEQUENCE</scope>
    <source>
        <strain evidence="3">PF001</strain>
    </source>
</reference>
<protein>
    <recommendedName>
        <fullName evidence="2">Apple domain-containing protein</fullName>
    </recommendedName>
</protein>
<name>A0A8H6RJ14_9PEZI</name>
<organism evidence="3 4">
    <name type="scientific">Pseudocercospora fuligena</name>
    <dbReference type="NCBI Taxonomy" id="685502"/>
    <lineage>
        <taxon>Eukaryota</taxon>
        <taxon>Fungi</taxon>
        <taxon>Dikarya</taxon>
        <taxon>Ascomycota</taxon>
        <taxon>Pezizomycotina</taxon>
        <taxon>Dothideomycetes</taxon>
        <taxon>Dothideomycetidae</taxon>
        <taxon>Mycosphaerellales</taxon>
        <taxon>Mycosphaerellaceae</taxon>
        <taxon>Pseudocercospora</taxon>
    </lineage>
</organism>